<feature type="domain" description="C2H2-type" evidence="7">
    <location>
        <begin position="217"/>
        <end position="246"/>
    </location>
</feature>
<feature type="compositionally biased region" description="Polar residues" evidence="6">
    <location>
        <begin position="382"/>
        <end position="391"/>
    </location>
</feature>
<feature type="region of interest" description="Disordered" evidence="6">
    <location>
        <begin position="187"/>
        <end position="209"/>
    </location>
</feature>
<dbReference type="PROSITE" id="PS50157">
    <property type="entry name" value="ZINC_FINGER_C2H2_2"/>
    <property type="match status" value="4"/>
</dbReference>
<feature type="region of interest" description="Disordered" evidence="6">
    <location>
        <begin position="236"/>
        <end position="403"/>
    </location>
</feature>
<dbReference type="GeneID" id="28895927"/>
<name>A0A165IHZ8_XYLHT</name>
<feature type="domain" description="C2H2-type" evidence="7">
    <location>
        <begin position="159"/>
        <end position="188"/>
    </location>
</feature>
<dbReference type="EMBL" id="KV407455">
    <property type="protein sequence ID" value="KZF24926.1"/>
    <property type="molecule type" value="Genomic_DNA"/>
</dbReference>
<sequence>MDITNILNNKASGVPAEVEQQIQQQLAQAAQATGGSGNGGDPASETASEQAASPRTTEYARYAPPPRSSQPMHPMPNVPSDMPYHAQPMQAPVPVLQNGYNPDLVMPNGYPQPEVREAPRPFSSETPQKAFACSNCGKGFARRSDLARHERIHSGHRPHVCDYPGCKKQFIQRSALTVHSRVHTGEKPHRCERCGKPFSDSSSLARHRRIHSGKRPYMCPYADCLKTFTRRTTLTRHQNHHTGTVEEAAAARAAALATRPGGRAPGAPHSEQGSFSNTVSPHSTPSPGQRTTSVSPPGDLPPIPTLQRPHAEYTYMSNGPMPAAPLPPHLRGDLQQPMSRPASASLSSYGASQPRPSLTSHPSGYGPPPTLEPPPTADHRQPTSANGSPHATNMAWPSPTHAGLVTPTPGEPYVYPEPLYSASASHLYYPASNMRRPQSTEPEAYDPRARMQGEPSWAAPVS</sequence>
<dbReference type="PROSITE" id="PS00028">
    <property type="entry name" value="ZINC_FINGER_C2H2_1"/>
    <property type="match status" value="4"/>
</dbReference>
<feature type="compositionally biased region" description="Pro residues" evidence="6">
    <location>
        <begin position="63"/>
        <end position="77"/>
    </location>
</feature>
<dbReference type="RefSeq" id="XP_018190481.1">
    <property type="nucleotide sequence ID" value="XM_018330790.1"/>
</dbReference>
<dbReference type="Gene3D" id="3.30.160.60">
    <property type="entry name" value="Classic Zinc Finger"/>
    <property type="match status" value="4"/>
</dbReference>
<dbReference type="FunFam" id="3.30.160.60:FF:000125">
    <property type="entry name" value="Putative zinc finger protein 143"/>
    <property type="match status" value="1"/>
</dbReference>
<dbReference type="OrthoDB" id="3437960at2759"/>
<dbReference type="SMART" id="SM00355">
    <property type="entry name" value="ZnF_C2H2"/>
    <property type="match status" value="4"/>
</dbReference>
<keyword evidence="3 5" id="KW-0863">Zinc-finger</keyword>
<feature type="compositionally biased region" description="Polar residues" evidence="6">
    <location>
        <begin position="271"/>
        <end position="295"/>
    </location>
</feature>
<proteinExistence type="predicted"/>
<dbReference type="GO" id="GO:0000978">
    <property type="term" value="F:RNA polymerase II cis-regulatory region sequence-specific DNA binding"/>
    <property type="evidence" value="ECO:0007669"/>
    <property type="project" value="TreeGrafter"/>
</dbReference>
<dbReference type="InParanoid" id="A0A165IHZ8"/>
<dbReference type="PANTHER" id="PTHR14003:SF20">
    <property type="entry name" value="FINGER DOMAIN PROTEIN, PUTATIVE (AFU_ORTHOLOGUE AFUA_4G10380)-RELATED"/>
    <property type="match status" value="1"/>
</dbReference>
<dbReference type="InterPro" id="IPR013087">
    <property type="entry name" value="Znf_C2H2_type"/>
</dbReference>
<feature type="compositionally biased region" description="Polar residues" evidence="6">
    <location>
        <begin position="1"/>
        <end position="11"/>
    </location>
</feature>
<evidence type="ECO:0000313" key="8">
    <source>
        <dbReference type="EMBL" id="KZF24926.1"/>
    </source>
</evidence>
<dbReference type="AlphaFoldDB" id="A0A165IHZ8"/>
<dbReference type="GO" id="GO:0008270">
    <property type="term" value="F:zinc ion binding"/>
    <property type="evidence" value="ECO:0007669"/>
    <property type="project" value="UniProtKB-KW"/>
</dbReference>
<protein>
    <recommendedName>
        <fullName evidence="7">C2H2-type domain-containing protein</fullName>
    </recommendedName>
</protein>
<gene>
    <name evidence="8" type="ORF">L228DRAFT_236083</name>
</gene>
<evidence type="ECO:0000313" key="9">
    <source>
        <dbReference type="Proteomes" id="UP000076632"/>
    </source>
</evidence>
<feature type="region of interest" description="Disordered" evidence="6">
    <location>
        <begin position="431"/>
        <end position="462"/>
    </location>
</feature>
<feature type="region of interest" description="Disordered" evidence="6">
    <location>
        <begin position="1"/>
        <end position="86"/>
    </location>
</feature>
<dbReference type="GO" id="GO:0000981">
    <property type="term" value="F:DNA-binding transcription factor activity, RNA polymerase II-specific"/>
    <property type="evidence" value="ECO:0007669"/>
    <property type="project" value="UniProtKB-ARBA"/>
</dbReference>
<feature type="compositionally biased region" description="Polar residues" evidence="6">
    <location>
        <begin position="336"/>
        <end position="362"/>
    </location>
</feature>
<dbReference type="STRING" id="1328760.A0A165IHZ8"/>
<dbReference type="FunFam" id="3.30.160.60:FF:000925">
    <property type="entry name" value="Zinc finger protein 668"/>
    <property type="match status" value="1"/>
</dbReference>
<feature type="domain" description="C2H2-type" evidence="7">
    <location>
        <begin position="189"/>
        <end position="216"/>
    </location>
</feature>
<evidence type="ECO:0000256" key="4">
    <source>
        <dbReference type="ARBA" id="ARBA00022833"/>
    </source>
</evidence>
<feature type="compositionally biased region" description="Low complexity" evidence="6">
    <location>
        <begin position="248"/>
        <end position="268"/>
    </location>
</feature>
<organism evidence="8 9">
    <name type="scientific">Xylona heveae (strain CBS 132557 / TC161)</name>
    <dbReference type="NCBI Taxonomy" id="1328760"/>
    <lineage>
        <taxon>Eukaryota</taxon>
        <taxon>Fungi</taxon>
        <taxon>Dikarya</taxon>
        <taxon>Ascomycota</taxon>
        <taxon>Pezizomycotina</taxon>
        <taxon>Xylonomycetes</taxon>
        <taxon>Xylonales</taxon>
        <taxon>Xylonaceae</taxon>
        <taxon>Xylona</taxon>
    </lineage>
</organism>
<dbReference type="GO" id="GO:0005667">
    <property type="term" value="C:transcription regulator complex"/>
    <property type="evidence" value="ECO:0007669"/>
    <property type="project" value="TreeGrafter"/>
</dbReference>
<evidence type="ECO:0000256" key="6">
    <source>
        <dbReference type="SAM" id="MobiDB-lite"/>
    </source>
</evidence>
<dbReference type="OMA" id="HPTGYGP"/>
<feature type="compositionally biased region" description="Low complexity" evidence="6">
    <location>
        <begin position="20"/>
        <end position="32"/>
    </location>
</feature>
<keyword evidence="1" id="KW-0479">Metal-binding</keyword>
<keyword evidence="9" id="KW-1185">Reference proteome</keyword>
<dbReference type="SUPFAM" id="SSF57667">
    <property type="entry name" value="beta-beta-alpha zinc fingers"/>
    <property type="match status" value="2"/>
</dbReference>
<evidence type="ECO:0000256" key="5">
    <source>
        <dbReference type="PROSITE-ProRule" id="PRU00042"/>
    </source>
</evidence>
<feature type="domain" description="C2H2-type" evidence="7">
    <location>
        <begin position="131"/>
        <end position="158"/>
    </location>
</feature>
<accession>A0A165IHZ8</accession>
<evidence type="ECO:0000256" key="3">
    <source>
        <dbReference type="ARBA" id="ARBA00022771"/>
    </source>
</evidence>
<dbReference type="Pfam" id="PF00096">
    <property type="entry name" value="zf-C2H2"/>
    <property type="match status" value="4"/>
</dbReference>
<dbReference type="FunFam" id="3.30.160.60:FF:000912">
    <property type="entry name" value="Zinc finger protein 660"/>
    <property type="match status" value="1"/>
</dbReference>
<reference evidence="8 9" key="1">
    <citation type="journal article" date="2016" name="Fungal Biol.">
        <title>The genome of Xylona heveae provides a window into fungal endophytism.</title>
        <authorList>
            <person name="Gazis R."/>
            <person name="Kuo A."/>
            <person name="Riley R."/>
            <person name="LaButti K."/>
            <person name="Lipzen A."/>
            <person name="Lin J."/>
            <person name="Amirebrahimi M."/>
            <person name="Hesse C.N."/>
            <person name="Spatafora J.W."/>
            <person name="Henrissat B."/>
            <person name="Hainaut M."/>
            <person name="Grigoriev I.V."/>
            <person name="Hibbett D.S."/>
        </authorList>
    </citation>
    <scope>NUCLEOTIDE SEQUENCE [LARGE SCALE GENOMIC DNA]</scope>
    <source>
        <strain evidence="8 9">TC161</strain>
    </source>
</reference>
<dbReference type="PANTHER" id="PTHR14003">
    <property type="entry name" value="TRANSCRIPTIONAL REPRESSOR PROTEIN YY"/>
    <property type="match status" value="1"/>
</dbReference>
<keyword evidence="2" id="KW-0677">Repeat</keyword>
<evidence type="ECO:0000256" key="1">
    <source>
        <dbReference type="ARBA" id="ARBA00022723"/>
    </source>
</evidence>
<feature type="compositionally biased region" description="Pro residues" evidence="6">
    <location>
        <begin position="365"/>
        <end position="376"/>
    </location>
</feature>
<keyword evidence="4" id="KW-0862">Zinc</keyword>
<dbReference type="InterPro" id="IPR036236">
    <property type="entry name" value="Znf_C2H2_sf"/>
</dbReference>
<evidence type="ECO:0000259" key="7">
    <source>
        <dbReference type="PROSITE" id="PS50157"/>
    </source>
</evidence>
<feature type="compositionally biased region" description="Polar residues" evidence="6">
    <location>
        <begin position="45"/>
        <end position="56"/>
    </location>
</feature>
<evidence type="ECO:0000256" key="2">
    <source>
        <dbReference type="ARBA" id="ARBA00022737"/>
    </source>
</evidence>
<dbReference type="Proteomes" id="UP000076632">
    <property type="component" value="Unassembled WGS sequence"/>
</dbReference>
<dbReference type="GO" id="GO:0000785">
    <property type="term" value="C:chromatin"/>
    <property type="evidence" value="ECO:0007669"/>
    <property type="project" value="TreeGrafter"/>
</dbReference>